<gene>
    <name evidence="2" type="ORF">FYC77_11190</name>
</gene>
<keyword evidence="1" id="KW-0812">Transmembrane</keyword>
<feature type="transmembrane region" description="Helical" evidence="1">
    <location>
        <begin position="142"/>
        <end position="159"/>
    </location>
</feature>
<reference evidence="2 3" key="1">
    <citation type="submission" date="2019-08" db="EMBL/GenBank/DDBJ databases">
        <title>Archaea genome.</title>
        <authorList>
            <person name="Kajale S."/>
            <person name="Shouche Y."/>
            <person name="Deshpande N."/>
            <person name="Sharma A."/>
        </authorList>
    </citation>
    <scope>NUCLEOTIDE SEQUENCE [LARGE SCALE GENOMIC DNA]</scope>
    <source>
        <strain evidence="2 3">ESP3B_9</strain>
    </source>
</reference>
<dbReference type="RefSeq" id="WP_149081593.1">
    <property type="nucleotide sequence ID" value="NZ_VTAW01000013.1"/>
</dbReference>
<comment type="caution">
    <text evidence="2">The sequence shown here is derived from an EMBL/GenBank/DDBJ whole genome shotgun (WGS) entry which is preliminary data.</text>
</comment>
<accession>A0A5D5APW1</accession>
<dbReference type="AlphaFoldDB" id="A0A5D5APW1"/>
<feature type="transmembrane region" description="Helical" evidence="1">
    <location>
        <begin position="16"/>
        <end position="39"/>
    </location>
</feature>
<evidence type="ECO:0000313" key="2">
    <source>
        <dbReference type="EMBL" id="TYT61802.1"/>
    </source>
</evidence>
<proteinExistence type="predicted"/>
<dbReference type="Proteomes" id="UP000324104">
    <property type="component" value="Unassembled WGS sequence"/>
</dbReference>
<keyword evidence="3" id="KW-1185">Reference proteome</keyword>
<evidence type="ECO:0000313" key="3">
    <source>
        <dbReference type="Proteomes" id="UP000324104"/>
    </source>
</evidence>
<dbReference type="EMBL" id="VTAW01000013">
    <property type="protein sequence ID" value="TYT61802.1"/>
    <property type="molecule type" value="Genomic_DNA"/>
</dbReference>
<name>A0A5D5APW1_9EURY</name>
<protein>
    <submittedName>
        <fullName evidence="2">Uncharacterized protein</fullName>
    </submittedName>
</protein>
<keyword evidence="1" id="KW-1133">Transmembrane helix</keyword>
<evidence type="ECO:0000256" key="1">
    <source>
        <dbReference type="SAM" id="Phobius"/>
    </source>
</evidence>
<sequence>MSVNTHADDRRTGAKIALGLLFVTIGVLVGMSTIGAAIVTEDVETDDGDEIVIDVEFAGNETADVDVSVLDDNDSEVNATTLSYDPADHDDNETTETTEFAVDTGNYTVDLTSANEAIVENTHVSVESTSGPIVGGDDAPDRYTTVIAVVAILAVGYFAQREGWI</sequence>
<keyword evidence="1" id="KW-0472">Membrane</keyword>
<organism evidence="2 3">
    <name type="scientific">Natrialba swarupiae</name>
    <dbReference type="NCBI Taxonomy" id="2448032"/>
    <lineage>
        <taxon>Archaea</taxon>
        <taxon>Methanobacteriati</taxon>
        <taxon>Methanobacteriota</taxon>
        <taxon>Stenosarchaea group</taxon>
        <taxon>Halobacteria</taxon>
        <taxon>Halobacteriales</taxon>
        <taxon>Natrialbaceae</taxon>
        <taxon>Natrialba</taxon>
    </lineage>
</organism>